<evidence type="ECO:0000256" key="1">
    <source>
        <dbReference type="SAM" id="MobiDB-lite"/>
    </source>
</evidence>
<dbReference type="AlphaFoldDB" id="A0A8B9I8Z6"/>
<reference evidence="2" key="1">
    <citation type="submission" date="2025-08" db="UniProtKB">
        <authorList>
            <consortium name="Ensembl"/>
        </authorList>
    </citation>
    <scope>IDENTIFICATION</scope>
</reference>
<feature type="region of interest" description="Disordered" evidence="1">
    <location>
        <begin position="30"/>
        <end position="53"/>
    </location>
</feature>
<name>A0A8B9I8Z6_9AVES</name>
<accession>A0A8B9I8Z6</accession>
<evidence type="ECO:0000313" key="2">
    <source>
        <dbReference type="Ensembl" id="ENSABRP00000018419.1"/>
    </source>
</evidence>
<protein>
    <submittedName>
        <fullName evidence="2">Uncharacterized protein</fullName>
    </submittedName>
</protein>
<sequence length="78" mass="8185">IGKSVARKPPRSLLLLFAKPSVWQAAGRARCPEGSTSTAPAQPRLHQGTPQGPVCPAGLLPRPGTDLLHALRTLCLPT</sequence>
<proteinExistence type="predicted"/>
<reference evidence="2" key="2">
    <citation type="submission" date="2025-09" db="UniProtKB">
        <authorList>
            <consortium name="Ensembl"/>
        </authorList>
    </citation>
    <scope>IDENTIFICATION</scope>
</reference>
<keyword evidence="3" id="KW-1185">Reference proteome</keyword>
<evidence type="ECO:0000313" key="3">
    <source>
        <dbReference type="Proteomes" id="UP000694426"/>
    </source>
</evidence>
<dbReference type="Ensembl" id="ENSABRT00000025963.1">
    <property type="protein sequence ID" value="ENSABRP00000018419.1"/>
    <property type="gene ID" value="ENSABRG00000015829.1"/>
</dbReference>
<organism evidence="2 3">
    <name type="scientific">Anser brachyrhynchus</name>
    <name type="common">Pink-footed goose</name>
    <dbReference type="NCBI Taxonomy" id="132585"/>
    <lineage>
        <taxon>Eukaryota</taxon>
        <taxon>Metazoa</taxon>
        <taxon>Chordata</taxon>
        <taxon>Craniata</taxon>
        <taxon>Vertebrata</taxon>
        <taxon>Euteleostomi</taxon>
        <taxon>Archelosauria</taxon>
        <taxon>Archosauria</taxon>
        <taxon>Dinosauria</taxon>
        <taxon>Saurischia</taxon>
        <taxon>Theropoda</taxon>
        <taxon>Coelurosauria</taxon>
        <taxon>Aves</taxon>
        <taxon>Neognathae</taxon>
        <taxon>Galloanserae</taxon>
        <taxon>Anseriformes</taxon>
        <taxon>Anatidae</taxon>
        <taxon>Anserinae</taxon>
        <taxon>Anser</taxon>
    </lineage>
</organism>
<dbReference type="Proteomes" id="UP000694426">
    <property type="component" value="Unplaced"/>
</dbReference>